<organism evidence="3 4">
    <name type="scientific">Plantibacter cousiniae</name>
    <name type="common">nom. nud.</name>
    <dbReference type="NCBI Taxonomy" id="199709"/>
    <lineage>
        <taxon>Bacteria</taxon>
        <taxon>Bacillati</taxon>
        <taxon>Actinomycetota</taxon>
        <taxon>Actinomycetes</taxon>
        <taxon>Micrococcales</taxon>
        <taxon>Microbacteriaceae</taxon>
        <taxon>Plantibacter</taxon>
    </lineage>
</organism>
<proteinExistence type="predicted"/>
<evidence type="ECO:0000313" key="4">
    <source>
        <dbReference type="Proteomes" id="UP000190827"/>
    </source>
</evidence>
<feature type="region of interest" description="Disordered" evidence="1">
    <location>
        <begin position="166"/>
        <end position="189"/>
    </location>
</feature>
<dbReference type="Gene3D" id="3.30.450.180">
    <property type="match status" value="1"/>
</dbReference>
<dbReference type="InterPro" id="IPR041413">
    <property type="entry name" value="MLTR_LBD"/>
</dbReference>
<feature type="compositionally biased region" description="Polar residues" evidence="1">
    <location>
        <begin position="178"/>
        <end position="189"/>
    </location>
</feature>
<evidence type="ECO:0000256" key="1">
    <source>
        <dbReference type="SAM" id="MobiDB-lite"/>
    </source>
</evidence>
<name>A0ABY1LFJ4_9MICO</name>
<keyword evidence="4" id="KW-1185">Reference proteome</keyword>
<dbReference type="EMBL" id="FUZO01000001">
    <property type="protein sequence ID" value="SKC35667.1"/>
    <property type="molecule type" value="Genomic_DNA"/>
</dbReference>
<dbReference type="RefSeq" id="WP_159876324.1">
    <property type="nucleotide sequence ID" value="NZ_FUZO01000001.1"/>
</dbReference>
<protein>
    <recommendedName>
        <fullName evidence="2">MmyB-like transcription regulator ligand binding domain-containing protein</fullName>
    </recommendedName>
</protein>
<evidence type="ECO:0000259" key="2">
    <source>
        <dbReference type="Pfam" id="PF17765"/>
    </source>
</evidence>
<dbReference type="Pfam" id="PF17765">
    <property type="entry name" value="MLTR_LBD"/>
    <property type="match status" value="1"/>
</dbReference>
<evidence type="ECO:0000313" key="3">
    <source>
        <dbReference type="EMBL" id="SKC35667.1"/>
    </source>
</evidence>
<sequence length="189" mass="20618">MIANEGVRERRDRIRDFIDSWREVPVVLCDRTLDVLEANPAAARLTPAFHTGVNLARFAFLSPDRVVGDPLWTRMSETTAELLKRSVEEHDTDRPAARIIGELSAKSRDFAQTWASGDGHSGTSGPIVFPTPAGEVRMVYNVLNAPGPEGDLLLVFVPSGASSRARLKRLSEAVSPDEPSTSSDPVPSR</sequence>
<reference evidence="3 4" key="1">
    <citation type="submission" date="2017-02" db="EMBL/GenBank/DDBJ databases">
        <authorList>
            <person name="Varghese N."/>
            <person name="Submissions S."/>
        </authorList>
    </citation>
    <scope>NUCLEOTIDE SEQUENCE [LARGE SCALE GENOMIC DNA]</scope>
    <source>
        <strain evidence="3 4">VKM Ac-1787</strain>
    </source>
</reference>
<accession>A0ABY1LFJ4</accession>
<gene>
    <name evidence="3" type="ORF">SAMN06295973_0026</name>
</gene>
<dbReference type="Proteomes" id="UP000190827">
    <property type="component" value="Unassembled WGS sequence"/>
</dbReference>
<dbReference type="PANTHER" id="PTHR35010">
    <property type="entry name" value="BLL4672 PROTEIN-RELATED"/>
    <property type="match status" value="1"/>
</dbReference>
<feature type="domain" description="MmyB-like transcription regulator ligand binding" evidence="2">
    <location>
        <begin position="11"/>
        <end position="170"/>
    </location>
</feature>
<dbReference type="PANTHER" id="PTHR35010:SF2">
    <property type="entry name" value="BLL4672 PROTEIN"/>
    <property type="match status" value="1"/>
</dbReference>
<comment type="caution">
    <text evidence="3">The sequence shown here is derived from an EMBL/GenBank/DDBJ whole genome shotgun (WGS) entry which is preliminary data.</text>
</comment>